<dbReference type="Proteomes" id="UP000054217">
    <property type="component" value="Unassembled WGS sequence"/>
</dbReference>
<feature type="region of interest" description="Disordered" evidence="1">
    <location>
        <begin position="93"/>
        <end position="112"/>
    </location>
</feature>
<proteinExistence type="predicted"/>
<organism evidence="2 3">
    <name type="scientific">Pisolithus tinctorius Marx 270</name>
    <dbReference type="NCBI Taxonomy" id="870435"/>
    <lineage>
        <taxon>Eukaryota</taxon>
        <taxon>Fungi</taxon>
        <taxon>Dikarya</taxon>
        <taxon>Basidiomycota</taxon>
        <taxon>Agaricomycotina</taxon>
        <taxon>Agaricomycetes</taxon>
        <taxon>Agaricomycetidae</taxon>
        <taxon>Boletales</taxon>
        <taxon>Sclerodermatineae</taxon>
        <taxon>Pisolithaceae</taxon>
        <taxon>Pisolithus</taxon>
    </lineage>
</organism>
<dbReference type="AlphaFoldDB" id="A0A0C3PEK7"/>
<dbReference type="InParanoid" id="A0A0C3PEK7"/>
<name>A0A0C3PEK7_PISTI</name>
<sequence length="139" mass="15520">MAIVASLPMLGEFAVADCEDKPPRSTRGALAVWRSIASSILIIRFWLLSFLRISSSFTSASSKMHLSYPTPIEPVKSTFDLNRNDKFHLVAPSRPRKRTQETKPCTPHIREDNVPYGLLGPQDFGNVRLFCAQNPESSS</sequence>
<protein>
    <submittedName>
        <fullName evidence="2">Uncharacterized protein</fullName>
    </submittedName>
</protein>
<reference evidence="3" key="2">
    <citation type="submission" date="2015-01" db="EMBL/GenBank/DDBJ databases">
        <title>Evolutionary Origins and Diversification of the Mycorrhizal Mutualists.</title>
        <authorList>
            <consortium name="DOE Joint Genome Institute"/>
            <consortium name="Mycorrhizal Genomics Consortium"/>
            <person name="Kohler A."/>
            <person name="Kuo A."/>
            <person name="Nagy L.G."/>
            <person name="Floudas D."/>
            <person name="Copeland A."/>
            <person name="Barry K.W."/>
            <person name="Cichocki N."/>
            <person name="Veneault-Fourrey C."/>
            <person name="LaButti K."/>
            <person name="Lindquist E.A."/>
            <person name="Lipzen A."/>
            <person name="Lundell T."/>
            <person name="Morin E."/>
            <person name="Murat C."/>
            <person name="Riley R."/>
            <person name="Ohm R."/>
            <person name="Sun H."/>
            <person name="Tunlid A."/>
            <person name="Henrissat B."/>
            <person name="Grigoriev I.V."/>
            <person name="Hibbett D.S."/>
            <person name="Martin F."/>
        </authorList>
    </citation>
    <scope>NUCLEOTIDE SEQUENCE [LARGE SCALE GENOMIC DNA]</scope>
    <source>
        <strain evidence="3">Marx 270</strain>
    </source>
</reference>
<evidence type="ECO:0000313" key="2">
    <source>
        <dbReference type="EMBL" id="KIO06676.1"/>
    </source>
</evidence>
<dbReference type="HOGENOM" id="CLU_1845904_0_0_1"/>
<reference evidence="2 3" key="1">
    <citation type="submission" date="2014-04" db="EMBL/GenBank/DDBJ databases">
        <authorList>
            <consortium name="DOE Joint Genome Institute"/>
            <person name="Kuo A."/>
            <person name="Kohler A."/>
            <person name="Costa M.D."/>
            <person name="Nagy L.G."/>
            <person name="Floudas D."/>
            <person name="Copeland A."/>
            <person name="Barry K.W."/>
            <person name="Cichocki N."/>
            <person name="Veneault-Fourrey C."/>
            <person name="LaButti K."/>
            <person name="Lindquist E.A."/>
            <person name="Lipzen A."/>
            <person name="Lundell T."/>
            <person name="Morin E."/>
            <person name="Murat C."/>
            <person name="Sun H."/>
            <person name="Tunlid A."/>
            <person name="Henrissat B."/>
            <person name="Grigoriev I.V."/>
            <person name="Hibbett D.S."/>
            <person name="Martin F."/>
            <person name="Nordberg H.P."/>
            <person name="Cantor M.N."/>
            <person name="Hua S.X."/>
        </authorList>
    </citation>
    <scope>NUCLEOTIDE SEQUENCE [LARGE SCALE GENOMIC DNA]</scope>
    <source>
        <strain evidence="2 3">Marx 270</strain>
    </source>
</reference>
<evidence type="ECO:0000313" key="3">
    <source>
        <dbReference type="Proteomes" id="UP000054217"/>
    </source>
</evidence>
<dbReference type="EMBL" id="KN831962">
    <property type="protein sequence ID" value="KIO06676.1"/>
    <property type="molecule type" value="Genomic_DNA"/>
</dbReference>
<evidence type="ECO:0000256" key="1">
    <source>
        <dbReference type="SAM" id="MobiDB-lite"/>
    </source>
</evidence>
<keyword evidence="3" id="KW-1185">Reference proteome</keyword>
<accession>A0A0C3PEK7</accession>
<gene>
    <name evidence="2" type="ORF">M404DRAFT_24382</name>
</gene>